<dbReference type="GO" id="GO:0016829">
    <property type="term" value="F:lyase activity"/>
    <property type="evidence" value="ECO:0007669"/>
    <property type="project" value="UniProtKB-KW"/>
</dbReference>
<evidence type="ECO:0000256" key="3">
    <source>
        <dbReference type="ARBA" id="ARBA00023239"/>
    </source>
</evidence>
<evidence type="ECO:0000256" key="4">
    <source>
        <dbReference type="PIRNR" id="PIRNR006181"/>
    </source>
</evidence>
<reference evidence="6" key="1">
    <citation type="submission" date="2020-10" db="EMBL/GenBank/DDBJ databases">
        <authorList>
            <person name="Gilroy R."/>
        </authorList>
    </citation>
    <scope>NUCLEOTIDE SEQUENCE</scope>
    <source>
        <strain evidence="6">9366</strain>
    </source>
</reference>
<dbReference type="EC" id="4.2.-.-" evidence="4"/>
<evidence type="ECO:0000313" key="7">
    <source>
        <dbReference type="Proteomes" id="UP000824145"/>
    </source>
</evidence>
<evidence type="ECO:0000313" key="6">
    <source>
        <dbReference type="EMBL" id="HIU62673.1"/>
    </source>
</evidence>
<organism evidence="6 7">
    <name type="scientific">Candidatus Caccalectryoclostridium excrementigallinarum</name>
    <dbReference type="NCBI Taxonomy" id="2840710"/>
    <lineage>
        <taxon>Bacteria</taxon>
        <taxon>Bacillati</taxon>
        <taxon>Bacillota</taxon>
        <taxon>Clostridia</taxon>
        <taxon>Christensenellales</taxon>
        <taxon>Christensenellaceae</taxon>
        <taxon>Christensenellaceae incertae sedis</taxon>
        <taxon>Candidatus Caccalectryoclostridium</taxon>
    </lineage>
</organism>
<dbReference type="PANTHER" id="PTHR30411">
    <property type="entry name" value="CYTOPLASMIC PROTEIN"/>
    <property type="match status" value="1"/>
</dbReference>
<protein>
    <recommendedName>
        <fullName evidence="4">Cys-tRNA(Pro)/Cys-tRNA(Cys) deacylase</fullName>
        <ecNumber evidence="4">4.2.-.-</ecNumber>
    </recommendedName>
</protein>
<feature type="domain" description="YbaK/aminoacyl-tRNA synthetase-associated" evidence="5">
    <location>
        <begin position="29"/>
        <end position="147"/>
    </location>
</feature>
<dbReference type="GO" id="GO:0006412">
    <property type="term" value="P:translation"/>
    <property type="evidence" value="ECO:0007669"/>
    <property type="project" value="UniProtKB-KW"/>
</dbReference>
<sequence>MQKEEKTNVMRLLDAKKIAHESYFFDCSSAPTGEEVAAILNKDARQVFKTLVTAGKSGAHYVFMVPVTGELDLKKAARAAGEKSVEMIKSKDLLPLTGYVHGGCSPIGMKKYFPTFIDLSAKSLKSIVFSAGRIGRQVELAPADLEKAVRITYADLALN</sequence>
<evidence type="ECO:0000256" key="2">
    <source>
        <dbReference type="ARBA" id="ARBA00022917"/>
    </source>
</evidence>
<accession>A0A9D1MMA0</accession>
<dbReference type="Proteomes" id="UP000824145">
    <property type="component" value="Unassembled WGS sequence"/>
</dbReference>
<dbReference type="NCBIfam" id="TIGR00011">
    <property type="entry name" value="YbaK_EbsC"/>
    <property type="match status" value="1"/>
</dbReference>
<comment type="caution">
    <text evidence="6">The sequence shown here is derived from an EMBL/GenBank/DDBJ whole genome shotgun (WGS) entry which is preliminary data.</text>
</comment>
<comment type="similarity">
    <text evidence="1 4">Belongs to the prolyl-tRNA editing family. YbaK/EbsC subfamily.</text>
</comment>
<reference evidence="6" key="2">
    <citation type="journal article" date="2021" name="PeerJ">
        <title>Extensive microbial diversity within the chicken gut microbiome revealed by metagenomics and culture.</title>
        <authorList>
            <person name="Gilroy R."/>
            <person name="Ravi A."/>
            <person name="Getino M."/>
            <person name="Pursley I."/>
            <person name="Horton D.L."/>
            <person name="Alikhan N.F."/>
            <person name="Baker D."/>
            <person name="Gharbi K."/>
            <person name="Hall N."/>
            <person name="Watson M."/>
            <person name="Adriaenssens E.M."/>
            <person name="Foster-Nyarko E."/>
            <person name="Jarju S."/>
            <person name="Secka A."/>
            <person name="Antonio M."/>
            <person name="Oren A."/>
            <person name="Chaudhuri R.R."/>
            <person name="La Ragione R."/>
            <person name="Hildebrand F."/>
            <person name="Pallen M.J."/>
        </authorList>
    </citation>
    <scope>NUCLEOTIDE SEQUENCE</scope>
    <source>
        <strain evidence="6">9366</strain>
    </source>
</reference>
<dbReference type="CDD" id="cd00002">
    <property type="entry name" value="YbaK_deacylase"/>
    <property type="match status" value="1"/>
</dbReference>
<gene>
    <name evidence="6" type="primary">ybaK</name>
    <name evidence="6" type="ORF">IAB07_02755</name>
</gene>
<dbReference type="EMBL" id="DVNJ01000015">
    <property type="protein sequence ID" value="HIU62673.1"/>
    <property type="molecule type" value="Genomic_DNA"/>
</dbReference>
<keyword evidence="2 4" id="KW-0648">Protein biosynthesis</keyword>
<dbReference type="SUPFAM" id="SSF55826">
    <property type="entry name" value="YbaK/ProRS associated domain"/>
    <property type="match status" value="1"/>
</dbReference>
<dbReference type="GO" id="GO:0002161">
    <property type="term" value="F:aminoacyl-tRNA deacylase activity"/>
    <property type="evidence" value="ECO:0007669"/>
    <property type="project" value="InterPro"/>
</dbReference>
<proteinExistence type="inferred from homology"/>
<evidence type="ECO:0000259" key="5">
    <source>
        <dbReference type="Pfam" id="PF04073"/>
    </source>
</evidence>
<dbReference type="InterPro" id="IPR007214">
    <property type="entry name" value="YbaK/aa-tRNA-synth-assoc-dom"/>
</dbReference>
<dbReference type="PANTHER" id="PTHR30411:SF0">
    <property type="entry name" value="CYS-TRNA(PRO)_CYS-TRNA(CYS) DEACYLASE YBAK"/>
    <property type="match status" value="1"/>
</dbReference>
<name>A0A9D1MMA0_9FIRM</name>
<keyword evidence="3 4" id="KW-0456">Lyase</keyword>
<evidence type="ECO:0000256" key="1">
    <source>
        <dbReference type="ARBA" id="ARBA00009798"/>
    </source>
</evidence>
<dbReference type="PIRSF" id="PIRSF006181">
    <property type="entry name" value="EbsC_YbaK"/>
    <property type="match status" value="1"/>
</dbReference>
<dbReference type="AlphaFoldDB" id="A0A9D1MMA0"/>
<dbReference type="Pfam" id="PF04073">
    <property type="entry name" value="tRNA_edit"/>
    <property type="match status" value="1"/>
</dbReference>
<dbReference type="InterPro" id="IPR036754">
    <property type="entry name" value="YbaK/aa-tRNA-synt-asso_dom_sf"/>
</dbReference>
<dbReference type="InterPro" id="IPR004369">
    <property type="entry name" value="Prolyl-tRNA_editing_YbaK/EbsC"/>
</dbReference>
<dbReference type="Gene3D" id="3.90.960.10">
    <property type="entry name" value="YbaK/aminoacyl-tRNA synthetase-associated domain"/>
    <property type="match status" value="1"/>
</dbReference>